<evidence type="ECO:0000313" key="9">
    <source>
        <dbReference type="Proteomes" id="UP000006039"/>
    </source>
</evidence>
<dbReference type="SUPFAM" id="SSF54373">
    <property type="entry name" value="FAD-linked reductases, C-terminal domain"/>
    <property type="match status" value="1"/>
</dbReference>
<dbReference type="Proteomes" id="UP000006039">
    <property type="component" value="Unassembled WGS sequence"/>
</dbReference>
<reference evidence="8" key="4">
    <citation type="journal article" date="2015" name="G3 (Bethesda)">
        <title>Genome sequences of three phytopathogenic species of the Magnaporthaceae family of fungi.</title>
        <authorList>
            <person name="Okagaki L.H."/>
            <person name="Nunes C.C."/>
            <person name="Sailsbery J."/>
            <person name="Clay B."/>
            <person name="Brown D."/>
            <person name="John T."/>
            <person name="Oh Y."/>
            <person name="Young N."/>
            <person name="Fitzgerald M."/>
            <person name="Haas B.J."/>
            <person name="Zeng Q."/>
            <person name="Young S."/>
            <person name="Adiconis X."/>
            <person name="Fan L."/>
            <person name="Levin J.Z."/>
            <person name="Mitchell T.K."/>
            <person name="Okubara P.A."/>
            <person name="Farman M.L."/>
            <person name="Kohn L.M."/>
            <person name="Birren B."/>
            <person name="Ma L.-J."/>
            <person name="Dean R.A."/>
        </authorList>
    </citation>
    <scope>NUCLEOTIDE SEQUENCE</scope>
    <source>
        <strain evidence="8">R3-111a-1</strain>
    </source>
</reference>
<reference evidence="7" key="3">
    <citation type="submission" date="2010-09" db="EMBL/GenBank/DDBJ databases">
        <title>Annotation of Gaeumannomyces graminis var. tritici R3-111a-1.</title>
        <authorList>
            <consortium name="The Broad Institute Genome Sequencing Platform"/>
            <person name="Ma L.-J."/>
            <person name="Dead R."/>
            <person name="Young S.K."/>
            <person name="Zeng Q."/>
            <person name="Gargeya S."/>
            <person name="Fitzgerald M."/>
            <person name="Haas B."/>
            <person name="Abouelleil A."/>
            <person name="Alvarado L."/>
            <person name="Arachchi H.M."/>
            <person name="Berlin A."/>
            <person name="Brown A."/>
            <person name="Chapman S.B."/>
            <person name="Chen Z."/>
            <person name="Dunbar C."/>
            <person name="Freedman E."/>
            <person name="Gearin G."/>
            <person name="Gellesch M."/>
            <person name="Goldberg J."/>
            <person name="Griggs A."/>
            <person name="Gujja S."/>
            <person name="Heiman D."/>
            <person name="Howarth C."/>
            <person name="Larson L."/>
            <person name="Lui A."/>
            <person name="MacDonald P.J.P."/>
            <person name="Mehta T."/>
            <person name="Montmayeur A."/>
            <person name="Murphy C."/>
            <person name="Neiman D."/>
            <person name="Pearson M."/>
            <person name="Priest M."/>
            <person name="Roberts A."/>
            <person name="Saif S."/>
            <person name="Shea T."/>
            <person name="Shenoy N."/>
            <person name="Sisk P."/>
            <person name="Stolte C."/>
            <person name="Sykes S."/>
            <person name="Yandava C."/>
            <person name="Wortman J."/>
            <person name="Nusbaum C."/>
            <person name="Birren B."/>
        </authorList>
    </citation>
    <scope>NUCLEOTIDE SEQUENCE</scope>
    <source>
        <strain evidence="7">R3-111a-1</strain>
    </source>
</reference>
<dbReference type="VEuPathDB" id="FungiDB:GGTG_05080"/>
<dbReference type="Gene3D" id="3.50.50.60">
    <property type="entry name" value="FAD/NAD(P)-binding domain"/>
    <property type="match status" value="1"/>
</dbReference>
<dbReference type="InterPro" id="IPR002938">
    <property type="entry name" value="FAD-bd"/>
</dbReference>
<dbReference type="EMBL" id="GL385397">
    <property type="protein sequence ID" value="EJT75143.1"/>
    <property type="molecule type" value="Genomic_DNA"/>
</dbReference>
<dbReference type="PANTHER" id="PTHR13789:SF306">
    <property type="entry name" value="HYDROXYLASE, PUTATIVE-RELATED"/>
    <property type="match status" value="1"/>
</dbReference>
<dbReference type="EnsemblFungi" id="EJT75143">
    <property type="protein sequence ID" value="EJT75143"/>
    <property type="gene ID" value="GGTG_05080"/>
</dbReference>
<evidence type="ECO:0000256" key="4">
    <source>
        <dbReference type="ARBA" id="ARBA00023002"/>
    </source>
</evidence>
<dbReference type="OrthoDB" id="5428495at2759"/>
<dbReference type="GO" id="GO:0004497">
    <property type="term" value="F:monooxygenase activity"/>
    <property type="evidence" value="ECO:0007669"/>
    <property type="project" value="UniProtKB-KW"/>
</dbReference>
<dbReference type="Pfam" id="PF01494">
    <property type="entry name" value="FAD_binding_3"/>
    <property type="match status" value="1"/>
</dbReference>
<gene>
    <name evidence="8" type="primary">20345538</name>
    <name evidence="7" type="ORF">GGTG_05080</name>
</gene>
<reference evidence="8" key="5">
    <citation type="submission" date="2018-04" db="UniProtKB">
        <authorList>
            <consortium name="EnsemblFungi"/>
        </authorList>
    </citation>
    <scope>IDENTIFICATION</scope>
    <source>
        <strain evidence="8">R3-111a-1</strain>
    </source>
</reference>
<reference evidence="7" key="2">
    <citation type="submission" date="2010-07" db="EMBL/GenBank/DDBJ databases">
        <authorList>
            <consortium name="The Broad Institute Genome Sequencing Platform"/>
            <consortium name="Broad Institute Genome Sequencing Center for Infectious Disease"/>
            <person name="Ma L.-J."/>
            <person name="Dead R."/>
            <person name="Young S."/>
            <person name="Zeng Q."/>
            <person name="Koehrsen M."/>
            <person name="Alvarado L."/>
            <person name="Berlin A."/>
            <person name="Chapman S.B."/>
            <person name="Chen Z."/>
            <person name="Freedman E."/>
            <person name="Gellesch M."/>
            <person name="Goldberg J."/>
            <person name="Griggs A."/>
            <person name="Gujja S."/>
            <person name="Heilman E.R."/>
            <person name="Heiman D."/>
            <person name="Hepburn T."/>
            <person name="Howarth C."/>
            <person name="Jen D."/>
            <person name="Larson L."/>
            <person name="Mehta T."/>
            <person name="Neiman D."/>
            <person name="Pearson M."/>
            <person name="Roberts A."/>
            <person name="Saif S."/>
            <person name="Shea T."/>
            <person name="Shenoy N."/>
            <person name="Sisk P."/>
            <person name="Stolte C."/>
            <person name="Sykes S."/>
            <person name="Walk T."/>
            <person name="White J."/>
            <person name="Yandava C."/>
            <person name="Haas B."/>
            <person name="Nusbaum C."/>
            <person name="Birren B."/>
        </authorList>
    </citation>
    <scope>NUCLEOTIDE SEQUENCE</scope>
    <source>
        <strain evidence="7">R3-111a-1</strain>
    </source>
</reference>
<evidence type="ECO:0000259" key="6">
    <source>
        <dbReference type="Pfam" id="PF01494"/>
    </source>
</evidence>
<organism evidence="7">
    <name type="scientific">Gaeumannomyces tritici (strain R3-111a-1)</name>
    <name type="common">Wheat and barley take-all root rot fungus</name>
    <name type="synonym">Gaeumannomyces graminis var. tritici</name>
    <dbReference type="NCBI Taxonomy" id="644352"/>
    <lineage>
        <taxon>Eukaryota</taxon>
        <taxon>Fungi</taxon>
        <taxon>Dikarya</taxon>
        <taxon>Ascomycota</taxon>
        <taxon>Pezizomycotina</taxon>
        <taxon>Sordariomycetes</taxon>
        <taxon>Sordariomycetidae</taxon>
        <taxon>Magnaporthales</taxon>
        <taxon>Magnaporthaceae</taxon>
        <taxon>Gaeumannomyces</taxon>
    </lineage>
</organism>
<dbReference type="GeneID" id="20345538"/>
<feature type="domain" description="FAD-binding" evidence="6">
    <location>
        <begin position="50"/>
        <end position="396"/>
    </location>
</feature>
<keyword evidence="4" id="KW-0560">Oxidoreductase</keyword>
<sequence length="480" mass="52839">MGTTSQNGNGNGCKPHFTSTTYPSHCLRFLDKVNGAATTDKSPPQAQLKLDIVIVGAGLGGLATAIALARRGHKVTVLEQAPAFGEVGAGIQIPPNSGRLLYRWGVMEDLGPLAVRPDGISFRRWESGKVIGFTDLSSDFSSMYGTPYYVVHRAHFHEALASRVAELGVQVRLNCKVVQYDEPSASVNLQDGTTLRGDLVVAIDGVKSTARALLPAGDSAIPRSTGLSAYRTTVDVAKMKEVPEMAWILEEPGLNIWIGEDRHVMTYTIAGGKSFNMVLSHPDKPGPPSPHPQIQEETLRDMQREYEDWDPQLVKVIGLADRALRWPLMVSPPLRTWVGRNSRLVILGDAAHAMVPYMSQGAAMAVEDGAALAVAINELRTAKDLAFALRVFEKERIRRSSMMQEASMVNAMIWHFEDGPLQESRDAAMRVEVERKPFLSSPNQWSDPQTQMWAYGYDAEKVMEARWEKAVRKRDGVASF</sequence>
<evidence type="ECO:0000256" key="2">
    <source>
        <dbReference type="ARBA" id="ARBA00022630"/>
    </source>
</evidence>
<reference evidence="9" key="1">
    <citation type="submission" date="2010-07" db="EMBL/GenBank/DDBJ databases">
        <title>The genome sequence of Gaeumannomyces graminis var. tritici strain R3-111a-1.</title>
        <authorList>
            <consortium name="The Broad Institute Genome Sequencing Platform"/>
            <person name="Ma L.-J."/>
            <person name="Dead R."/>
            <person name="Young S."/>
            <person name="Zeng Q."/>
            <person name="Koehrsen M."/>
            <person name="Alvarado L."/>
            <person name="Berlin A."/>
            <person name="Chapman S.B."/>
            <person name="Chen Z."/>
            <person name="Freedman E."/>
            <person name="Gellesch M."/>
            <person name="Goldberg J."/>
            <person name="Griggs A."/>
            <person name="Gujja S."/>
            <person name="Heilman E.R."/>
            <person name="Heiman D."/>
            <person name="Hepburn T."/>
            <person name="Howarth C."/>
            <person name="Jen D."/>
            <person name="Larson L."/>
            <person name="Mehta T."/>
            <person name="Neiman D."/>
            <person name="Pearson M."/>
            <person name="Roberts A."/>
            <person name="Saif S."/>
            <person name="Shea T."/>
            <person name="Shenoy N."/>
            <person name="Sisk P."/>
            <person name="Stolte C."/>
            <person name="Sykes S."/>
            <person name="Walk T."/>
            <person name="White J."/>
            <person name="Yandava C."/>
            <person name="Haas B."/>
            <person name="Nusbaum C."/>
            <person name="Birren B."/>
        </authorList>
    </citation>
    <scope>NUCLEOTIDE SEQUENCE [LARGE SCALE GENOMIC DNA]</scope>
    <source>
        <strain evidence="9">R3-111a-1</strain>
    </source>
</reference>
<dbReference type="RefSeq" id="XP_009221143.1">
    <property type="nucleotide sequence ID" value="XM_009222879.1"/>
</dbReference>
<dbReference type="GO" id="GO:0071949">
    <property type="term" value="F:FAD binding"/>
    <property type="evidence" value="ECO:0007669"/>
    <property type="project" value="InterPro"/>
</dbReference>
<dbReference type="SUPFAM" id="SSF51905">
    <property type="entry name" value="FAD/NAD(P)-binding domain"/>
    <property type="match status" value="1"/>
</dbReference>
<evidence type="ECO:0000256" key="5">
    <source>
        <dbReference type="ARBA" id="ARBA00023033"/>
    </source>
</evidence>
<keyword evidence="9" id="KW-1185">Reference proteome</keyword>
<name>J3NUX1_GAET3</name>
<protein>
    <recommendedName>
        <fullName evidence="6">FAD-binding domain-containing protein</fullName>
    </recommendedName>
</protein>
<dbReference type="InterPro" id="IPR036188">
    <property type="entry name" value="FAD/NAD-bd_sf"/>
</dbReference>
<dbReference type="HOGENOM" id="CLU_009665_19_3_1"/>
<evidence type="ECO:0000313" key="7">
    <source>
        <dbReference type="EMBL" id="EJT75143.1"/>
    </source>
</evidence>
<proteinExistence type="inferred from homology"/>
<dbReference type="AlphaFoldDB" id="J3NUX1"/>
<evidence type="ECO:0000313" key="8">
    <source>
        <dbReference type="EnsemblFungi" id="EJT75143"/>
    </source>
</evidence>
<dbReference type="PRINTS" id="PR00420">
    <property type="entry name" value="RNGMNOXGNASE"/>
</dbReference>
<comment type="similarity">
    <text evidence="1">Belongs to the paxM FAD-dependent monooxygenase family.</text>
</comment>
<dbReference type="STRING" id="644352.J3NUX1"/>
<accession>J3NUX1</accession>
<dbReference type="FunFam" id="3.50.50.60:FF:000115">
    <property type="entry name" value="Salicylate hydroxylase, putative"/>
    <property type="match status" value="1"/>
</dbReference>
<keyword evidence="3" id="KW-0274">FAD</keyword>
<evidence type="ECO:0000256" key="3">
    <source>
        <dbReference type="ARBA" id="ARBA00022827"/>
    </source>
</evidence>
<dbReference type="eggNOG" id="KOG2614">
    <property type="taxonomic scope" value="Eukaryota"/>
</dbReference>
<evidence type="ECO:0000256" key="1">
    <source>
        <dbReference type="ARBA" id="ARBA00007992"/>
    </source>
</evidence>
<keyword evidence="5" id="KW-0503">Monooxygenase</keyword>
<keyword evidence="2" id="KW-0285">Flavoprotein</keyword>
<dbReference type="InterPro" id="IPR050493">
    <property type="entry name" value="FAD-dep_Monooxygenase_BioMet"/>
</dbReference>
<dbReference type="PANTHER" id="PTHR13789">
    <property type="entry name" value="MONOOXYGENASE"/>
    <property type="match status" value="1"/>
</dbReference>